<evidence type="ECO:0008006" key="3">
    <source>
        <dbReference type="Google" id="ProtNLM"/>
    </source>
</evidence>
<gene>
    <name evidence="1" type="ORF">K452DRAFT_310611</name>
</gene>
<organism evidence="1 2">
    <name type="scientific">Aplosporella prunicola CBS 121167</name>
    <dbReference type="NCBI Taxonomy" id="1176127"/>
    <lineage>
        <taxon>Eukaryota</taxon>
        <taxon>Fungi</taxon>
        <taxon>Dikarya</taxon>
        <taxon>Ascomycota</taxon>
        <taxon>Pezizomycotina</taxon>
        <taxon>Dothideomycetes</taxon>
        <taxon>Dothideomycetes incertae sedis</taxon>
        <taxon>Botryosphaeriales</taxon>
        <taxon>Aplosporellaceae</taxon>
        <taxon>Aplosporella</taxon>
    </lineage>
</organism>
<dbReference type="AlphaFoldDB" id="A0A6A6B9X0"/>
<evidence type="ECO:0000313" key="2">
    <source>
        <dbReference type="Proteomes" id="UP000799438"/>
    </source>
</evidence>
<protein>
    <recommendedName>
        <fullName evidence="3">BTB domain-containing protein</fullName>
    </recommendedName>
</protein>
<sequence length="230" mass="25498">MAGNSSSNMTAGKANTGLTFNFFNMTRRELAELFSGNTVTLVVDTSGTQRCLTVHAKMLEALTVKTHVVTDNKLVFRDVASAAVKVLVDWMVTICKTGNIFKVPVQNTFGKNVMLMKAALELGIADAENTIWQHLKSDVCRLEFEAEHLAVMNTAFDRNSRIVNHVAANLEWMQHTYGLADSANAYLLSHPGFAALVNEKRYERIQKQKAKRAAAKAVNTQVPTARYGYR</sequence>
<dbReference type="EMBL" id="ML995492">
    <property type="protein sequence ID" value="KAF2139707.1"/>
    <property type="molecule type" value="Genomic_DNA"/>
</dbReference>
<proteinExistence type="predicted"/>
<dbReference type="Proteomes" id="UP000799438">
    <property type="component" value="Unassembled WGS sequence"/>
</dbReference>
<dbReference type="OrthoDB" id="10518771at2759"/>
<accession>A0A6A6B9X0</accession>
<dbReference type="RefSeq" id="XP_033395420.1">
    <property type="nucleotide sequence ID" value="XM_033543350.1"/>
</dbReference>
<evidence type="ECO:0000313" key="1">
    <source>
        <dbReference type="EMBL" id="KAF2139707.1"/>
    </source>
</evidence>
<name>A0A6A6B9X0_9PEZI</name>
<dbReference type="GeneID" id="54300847"/>
<keyword evidence="2" id="KW-1185">Reference proteome</keyword>
<reference evidence="1" key="1">
    <citation type="journal article" date="2020" name="Stud. Mycol.">
        <title>101 Dothideomycetes genomes: a test case for predicting lifestyles and emergence of pathogens.</title>
        <authorList>
            <person name="Haridas S."/>
            <person name="Albert R."/>
            <person name="Binder M."/>
            <person name="Bloem J."/>
            <person name="Labutti K."/>
            <person name="Salamov A."/>
            <person name="Andreopoulos B."/>
            <person name="Baker S."/>
            <person name="Barry K."/>
            <person name="Bills G."/>
            <person name="Bluhm B."/>
            <person name="Cannon C."/>
            <person name="Castanera R."/>
            <person name="Culley D."/>
            <person name="Daum C."/>
            <person name="Ezra D."/>
            <person name="Gonzalez J."/>
            <person name="Henrissat B."/>
            <person name="Kuo A."/>
            <person name="Liang C."/>
            <person name="Lipzen A."/>
            <person name="Lutzoni F."/>
            <person name="Magnuson J."/>
            <person name="Mondo S."/>
            <person name="Nolan M."/>
            <person name="Ohm R."/>
            <person name="Pangilinan J."/>
            <person name="Park H.-J."/>
            <person name="Ramirez L."/>
            <person name="Alfaro M."/>
            <person name="Sun H."/>
            <person name="Tritt A."/>
            <person name="Yoshinaga Y."/>
            <person name="Zwiers L.-H."/>
            <person name="Turgeon B."/>
            <person name="Goodwin S."/>
            <person name="Spatafora J."/>
            <person name="Crous P."/>
            <person name="Grigoriev I."/>
        </authorList>
    </citation>
    <scope>NUCLEOTIDE SEQUENCE</scope>
    <source>
        <strain evidence="1">CBS 121167</strain>
    </source>
</reference>